<dbReference type="InterPro" id="IPR007837">
    <property type="entry name" value="DinB"/>
</dbReference>
<dbReference type="OrthoDB" id="118635at2"/>
<dbReference type="Gene3D" id="1.20.120.450">
    <property type="entry name" value="dinb family like domain"/>
    <property type="match status" value="1"/>
</dbReference>
<evidence type="ECO:0000256" key="3">
    <source>
        <dbReference type="PIRSR" id="PIRSR607837-1"/>
    </source>
</evidence>
<dbReference type="PANTHER" id="PTHR37302">
    <property type="entry name" value="SLR1116 PROTEIN"/>
    <property type="match status" value="1"/>
</dbReference>
<reference evidence="6" key="1">
    <citation type="submission" date="2015-07" db="EMBL/GenBank/DDBJ databases">
        <title>Complete genome sequence and phylogenetic analysis of Limnochorda pilosa.</title>
        <authorList>
            <person name="Watanabe M."/>
            <person name="Kojima H."/>
            <person name="Fukui M."/>
        </authorList>
    </citation>
    <scope>NUCLEOTIDE SEQUENCE [LARGE SCALE GENOMIC DNA]</scope>
    <source>
        <strain evidence="6">HC45</strain>
    </source>
</reference>
<dbReference type="KEGG" id="lpil:LIP_2902"/>
<keyword evidence="6" id="KW-1185">Reference proteome</keyword>
<comment type="similarity">
    <text evidence="1">Belongs to the DinB family.</text>
</comment>
<dbReference type="GO" id="GO:0046872">
    <property type="term" value="F:metal ion binding"/>
    <property type="evidence" value="ECO:0007669"/>
    <property type="project" value="UniProtKB-KW"/>
</dbReference>
<keyword evidence="2 3" id="KW-0479">Metal-binding</keyword>
<organism evidence="5 6">
    <name type="scientific">Limnochorda pilosa</name>
    <dbReference type="NCBI Taxonomy" id="1555112"/>
    <lineage>
        <taxon>Bacteria</taxon>
        <taxon>Bacillati</taxon>
        <taxon>Bacillota</taxon>
        <taxon>Limnochordia</taxon>
        <taxon>Limnochordales</taxon>
        <taxon>Limnochordaceae</taxon>
        <taxon>Limnochorda</taxon>
    </lineage>
</organism>
<accession>A0A0K2SNQ7</accession>
<dbReference type="PANTHER" id="PTHR37302:SF3">
    <property type="entry name" value="DAMAGE-INDUCIBLE PROTEIN DINB"/>
    <property type="match status" value="1"/>
</dbReference>
<evidence type="ECO:0000313" key="6">
    <source>
        <dbReference type="Proteomes" id="UP000065807"/>
    </source>
</evidence>
<feature type="binding site" evidence="3">
    <location>
        <position position="129"/>
    </location>
    <ligand>
        <name>a divalent metal cation</name>
        <dbReference type="ChEBI" id="CHEBI:60240"/>
    </ligand>
</feature>
<dbReference type="InterPro" id="IPR024775">
    <property type="entry name" value="DinB-like"/>
</dbReference>
<evidence type="ECO:0000256" key="2">
    <source>
        <dbReference type="ARBA" id="ARBA00022723"/>
    </source>
</evidence>
<dbReference type="AlphaFoldDB" id="A0A0K2SNQ7"/>
<proteinExistence type="inferred from homology"/>
<dbReference type="Proteomes" id="UP000065807">
    <property type="component" value="Chromosome"/>
</dbReference>
<dbReference type="EMBL" id="AP014924">
    <property type="protein sequence ID" value="BAS28731.1"/>
    <property type="molecule type" value="Genomic_DNA"/>
</dbReference>
<reference evidence="6" key="2">
    <citation type="journal article" date="2016" name="Int. J. Syst. Evol. Microbiol.">
        <title>Complete genome sequence and cell structure of Limnochorda pilosa, a Gram-negative spore-former within the phylum Firmicutes.</title>
        <authorList>
            <person name="Watanabe M."/>
            <person name="Kojima H."/>
            <person name="Fukui M."/>
        </authorList>
    </citation>
    <scope>NUCLEOTIDE SEQUENCE [LARGE SCALE GENOMIC DNA]</scope>
    <source>
        <strain evidence="6">HC45</strain>
    </source>
</reference>
<protein>
    <submittedName>
        <fullName evidence="5">DinB family protein</fullName>
    </submittedName>
</protein>
<evidence type="ECO:0000313" key="5">
    <source>
        <dbReference type="EMBL" id="BAS28731.1"/>
    </source>
</evidence>
<name>A0A0K2SNQ7_LIMPI</name>
<sequence length="154" mass="17822">MDAFPEIVFKALSERPFQLLDLARKLPEGGFTWQPYPSVKSIRAILVHMLGAEEFWVEYVLRGQPRTERDPAAFPSPATLEEVWRPVRERTVAYLRGLGEEELARRHPLPWNQAERLTGQEIAWHVVTHEFHHKGQVCTRLAMLGVEVPDLDIF</sequence>
<feature type="domain" description="DinB-like" evidence="4">
    <location>
        <begin position="18"/>
        <end position="137"/>
    </location>
</feature>
<evidence type="ECO:0000256" key="1">
    <source>
        <dbReference type="ARBA" id="ARBA00008635"/>
    </source>
</evidence>
<feature type="binding site" evidence="3">
    <location>
        <position position="48"/>
    </location>
    <ligand>
        <name>a divalent metal cation</name>
        <dbReference type="ChEBI" id="CHEBI:60240"/>
    </ligand>
</feature>
<dbReference type="Pfam" id="PF12867">
    <property type="entry name" value="DinB_2"/>
    <property type="match status" value="1"/>
</dbReference>
<dbReference type="InterPro" id="IPR034660">
    <property type="entry name" value="DinB/YfiT-like"/>
</dbReference>
<evidence type="ECO:0000259" key="4">
    <source>
        <dbReference type="Pfam" id="PF12867"/>
    </source>
</evidence>
<dbReference type="SUPFAM" id="SSF109854">
    <property type="entry name" value="DinB/YfiT-like putative metalloenzymes"/>
    <property type="match status" value="1"/>
</dbReference>
<gene>
    <name evidence="5" type="ORF">LIP_2902</name>
</gene>
<dbReference type="RefSeq" id="WP_068139513.1">
    <property type="nucleotide sequence ID" value="NZ_AP014924.1"/>
</dbReference>
<feature type="binding site" evidence="3">
    <location>
        <position position="133"/>
    </location>
    <ligand>
        <name>a divalent metal cation</name>
        <dbReference type="ChEBI" id="CHEBI:60240"/>
    </ligand>
</feature>
<dbReference type="STRING" id="1555112.LIP_2902"/>